<proteinExistence type="predicted"/>
<accession>A0A9D4LF01</accession>
<sequence length="121" mass="13615">MLFDDGIGKNAEYDRTLCATELTRTTMCSRKIAERIALGSKQKKSALITLGSEQKEYAIIAPGIEKKLYVMIAPGKDVKDIRRFSEMSCRLYGKSTQGDEINPSIKVMIMRKKNNTQLHLA</sequence>
<keyword evidence="2" id="KW-1185">Reference proteome</keyword>
<dbReference type="AlphaFoldDB" id="A0A9D4LF01"/>
<comment type="caution">
    <text evidence="1">The sequence shown here is derived from an EMBL/GenBank/DDBJ whole genome shotgun (WGS) entry which is preliminary data.</text>
</comment>
<name>A0A9D4LF01_DREPO</name>
<gene>
    <name evidence="1" type="ORF">DPMN_099170</name>
</gene>
<dbReference type="Proteomes" id="UP000828390">
    <property type="component" value="Unassembled WGS sequence"/>
</dbReference>
<protein>
    <submittedName>
        <fullName evidence="1">Uncharacterized protein</fullName>
    </submittedName>
</protein>
<dbReference type="EMBL" id="JAIWYP010000003">
    <property type="protein sequence ID" value="KAH3856579.1"/>
    <property type="molecule type" value="Genomic_DNA"/>
</dbReference>
<organism evidence="1 2">
    <name type="scientific">Dreissena polymorpha</name>
    <name type="common">Zebra mussel</name>
    <name type="synonym">Mytilus polymorpha</name>
    <dbReference type="NCBI Taxonomy" id="45954"/>
    <lineage>
        <taxon>Eukaryota</taxon>
        <taxon>Metazoa</taxon>
        <taxon>Spiralia</taxon>
        <taxon>Lophotrochozoa</taxon>
        <taxon>Mollusca</taxon>
        <taxon>Bivalvia</taxon>
        <taxon>Autobranchia</taxon>
        <taxon>Heteroconchia</taxon>
        <taxon>Euheterodonta</taxon>
        <taxon>Imparidentia</taxon>
        <taxon>Neoheterodontei</taxon>
        <taxon>Myida</taxon>
        <taxon>Dreissenoidea</taxon>
        <taxon>Dreissenidae</taxon>
        <taxon>Dreissena</taxon>
    </lineage>
</organism>
<reference evidence="1" key="2">
    <citation type="submission" date="2020-11" db="EMBL/GenBank/DDBJ databases">
        <authorList>
            <person name="McCartney M.A."/>
            <person name="Auch B."/>
            <person name="Kono T."/>
            <person name="Mallez S."/>
            <person name="Becker A."/>
            <person name="Gohl D.M."/>
            <person name="Silverstein K.A.T."/>
            <person name="Koren S."/>
            <person name="Bechman K.B."/>
            <person name="Herman A."/>
            <person name="Abrahante J.E."/>
            <person name="Garbe J."/>
        </authorList>
    </citation>
    <scope>NUCLEOTIDE SEQUENCE</scope>
    <source>
        <strain evidence="1">Duluth1</strain>
        <tissue evidence="1">Whole animal</tissue>
    </source>
</reference>
<reference evidence="1" key="1">
    <citation type="journal article" date="2019" name="bioRxiv">
        <title>The Genome of the Zebra Mussel, Dreissena polymorpha: A Resource for Invasive Species Research.</title>
        <authorList>
            <person name="McCartney M.A."/>
            <person name="Auch B."/>
            <person name="Kono T."/>
            <person name="Mallez S."/>
            <person name="Zhang Y."/>
            <person name="Obille A."/>
            <person name="Becker A."/>
            <person name="Abrahante J.E."/>
            <person name="Garbe J."/>
            <person name="Badalamenti J.P."/>
            <person name="Herman A."/>
            <person name="Mangelson H."/>
            <person name="Liachko I."/>
            <person name="Sullivan S."/>
            <person name="Sone E.D."/>
            <person name="Koren S."/>
            <person name="Silverstein K.A.T."/>
            <person name="Beckman K.B."/>
            <person name="Gohl D.M."/>
        </authorList>
    </citation>
    <scope>NUCLEOTIDE SEQUENCE</scope>
    <source>
        <strain evidence="1">Duluth1</strain>
        <tissue evidence="1">Whole animal</tissue>
    </source>
</reference>
<evidence type="ECO:0000313" key="2">
    <source>
        <dbReference type="Proteomes" id="UP000828390"/>
    </source>
</evidence>
<evidence type="ECO:0000313" key="1">
    <source>
        <dbReference type="EMBL" id="KAH3856579.1"/>
    </source>
</evidence>